<evidence type="ECO:0000256" key="1">
    <source>
        <dbReference type="SAM" id="SignalP"/>
    </source>
</evidence>
<protein>
    <recommendedName>
        <fullName evidence="4">PKD domain containing protein</fullName>
    </recommendedName>
</protein>
<name>A0ABN2JQY5_9ACTN</name>
<dbReference type="RefSeq" id="WP_344075892.1">
    <property type="nucleotide sequence ID" value="NZ_BAAALS010000001.1"/>
</dbReference>
<keyword evidence="1" id="KW-0732">Signal</keyword>
<organism evidence="2 3">
    <name type="scientific">Luedemannella helvata</name>
    <dbReference type="NCBI Taxonomy" id="349315"/>
    <lineage>
        <taxon>Bacteria</taxon>
        <taxon>Bacillati</taxon>
        <taxon>Actinomycetota</taxon>
        <taxon>Actinomycetes</taxon>
        <taxon>Micromonosporales</taxon>
        <taxon>Micromonosporaceae</taxon>
        <taxon>Luedemannella</taxon>
    </lineage>
</organism>
<proteinExistence type="predicted"/>
<evidence type="ECO:0000313" key="3">
    <source>
        <dbReference type="Proteomes" id="UP001500655"/>
    </source>
</evidence>
<comment type="caution">
    <text evidence="2">The sequence shown here is derived from an EMBL/GenBank/DDBJ whole genome shotgun (WGS) entry which is preliminary data.</text>
</comment>
<dbReference type="SUPFAM" id="SSF50998">
    <property type="entry name" value="Quinoprotein alcohol dehydrogenase-like"/>
    <property type="match status" value="1"/>
</dbReference>
<dbReference type="EMBL" id="BAAALS010000001">
    <property type="protein sequence ID" value="GAA1736059.1"/>
    <property type="molecule type" value="Genomic_DNA"/>
</dbReference>
<feature type="chain" id="PRO_5046575606" description="PKD domain containing protein" evidence="1">
    <location>
        <begin position="25"/>
        <end position="419"/>
    </location>
</feature>
<dbReference type="InterPro" id="IPR011047">
    <property type="entry name" value="Quinoprotein_ADH-like_sf"/>
</dbReference>
<dbReference type="InterPro" id="IPR013431">
    <property type="entry name" value="Delta_60_rpt"/>
</dbReference>
<evidence type="ECO:0000313" key="2">
    <source>
        <dbReference type="EMBL" id="GAA1736059.1"/>
    </source>
</evidence>
<dbReference type="Pfam" id="PF17164">
    <property type="entry name" value="DUF5122"/>
    <property type="match status" value="2"/>
</dbReference>
<evidence type="ECO:0008006" key="4">
    <source>
        <dbReference type="Google" id="ProtNLM"/>
    </source>
</evidence>
<dbReference type="Proteomes" id="UP001500655">
    <property type="component" value="Unassembled WGS sequence"/>
</dbReference>
<gene>
    <name evidence="2" type="ORF">GCM10009681_03180</name>
</gene>
<keyword evidence="3" id="KW-1185">Reference proteome</keyword>
<feature type="signal peptide" evidence="1">
    <location>
        <begin position="1"/>
        <end position="24"/>
    </location>
</feature>
<reference evidence="2 3" key="1">
    <citation type="journal article" date="2019" name="Int. J. Syst. Evol. Microbiol.">
        <title>The Global Catalogue of Microorganisms (GCM) 10K type strain sequencing project: providing services to taxonomists for standard genome sequencing and annotation.</title>
        <authorList>
            <consortium name="The Broad Institute Genomics Platform"/>
            <consortium name="The Broad Institute Genome Sequencing Center for Infectious Disease"/>
            <person name="Wu L."/>
            <person name="Ma J."/>
        </authorList>
    </citation>
    <scope>NUCLEOTIDE SEQUENCE [LARGE SCALE GENOMIC DNA]</scope>
    <source>
        <strain evidence="2 3">JCM 13249</strain>
    </source>
</reference>
<accession>A0ABN2JQY5</accession>
<sequence>MRRYLAVLATTAITFLCWTTPGYADIHQPAVVSEDPVDWTPNVLDGQVNAIAVVGSTVVVGGNFARIAEAGSRQSYYQPYIFAFDSSTGRLVDFRPNLDGPVNSLVAGPDNTVYAGGGFRVVNDERRRGVVRLNLSNGEITDGFEGTVGNGEVKSMELHRNALYVAGTFTYVGGRRQNVLARLDSRTGWPDPSFDVEVAAPNHPRVKIEDTALSPDGQRLVIIGEITQVNGQPRSQLALLNVGGGRPTVDPWYTLAYDAWCHRSFDTYVRAVDFSPTGSYFVVVTTGAVSGPQRMCDTAARFDPRGSGAHDPTWVNHTGGDTLTAVSVTGTAVYVGGHQRWMSNPYGRNFAGRGAIPRIGIAALDPRDGSVLAWNPTRLRGKGVGVMVATDYGLYVGSDTNVLGREYHGKLGMFPLHRR</sequence>